<evidence type="ECO:0000313" key="1">
    <source>
        <dbReference type="EMBL" id="KAG0410806.1"/>
    </source>
</evidence>
<comment type="caution">
    <text evidence="1">The sequence shown here is derived from an EMBL/GenBank/DDBJ whole genome shotgun (WGS) entry which is preliminary data.</text>
</comment>
<protein>
    <submittedName>
        <fullName evidence="1">Uncharacterized protein</fullName>
    </submittedName>
</protein>
<proteinExistence type="predicted"/>
<dbReference type="EMBL" id="JABSTQ010011487">
    <property type="protein sequence ID" value="KAG0410806.1"/>
    <property type="molecule type" value="Genomic_DNA"/>
</dbReference>
<gene>
    <name evidence="1" type="ORF">HPB47_012081</name>
</gene>
<organism evidence="1 2">
    <name type="scientific">Ixodes persulcatus</name>
    <name type="common">Taiga tick</name>
    <dbReference type="NCBI Taxonomy" id="34615"/>
    <lineage>
        <taxon>Eukaryota</taxon>
        <taxon>Metazoa</taxon>
        <taxon>Ecdysozoa</taxon>
        <taxon>Arthropoda</taxon>
        <taxon>Chelicerata</taxon>
        <taxon>Arachnida</taxon>
        <taxon>Acari</taxon>
        <taxon>Parasitiformes</taxon>
        <taxon>Ixodida</taxon>
        <taxon>Ixodoidea</taxon>
        <taxon>Ixodidae</taxon>
        <taxon>Ixodinae</taxon>
        <taxon>Ixodes</taxon>
    </lineage>
</organism>
<sequence length="196" mass="20375">MAMSARPNADFPQHTPIPVQSRPFGNGHLTGPTHPARLYAHPSEAPSSGRREHRRLRKEKAALALPSEGKLKFADRLRALLKRESHLSGQLPGGLPQDPYAFSEAPAAPPAGGAVPKASPVAAAPPPPEPHRALENGAAGSEFFPNHRPHPQLQAQAPAAAAACSAACSATCSATGPFARPAARAAVCLSQDVWLG</sequence>
<evidence type="ECO:0000313" key="2">
    <source>
        <dbReference type="Proteomes" id="UP000805193"/>
    </source>
</evidence>
<dbReference type="Proteomes" id="UP000805193">
    <property type="component" value="Unassembled WGS sequence"/>
</dbReference>
<name>A0AC60NUT6_IXOPE</name>
<keyword evidence="2" id="KW-1185">Reference proteome</keyword>
<reference evidence="1 2" key="1">
    <citation type="journal article" date="2020" name="Cell">
        <title>Large-Scale Comparative Analyses of Tick Genomes Elucidate Their Genetic Diversity and Vector Capacities.</title>
        <authorList>
            <consortium name="Tick Genome and Microbiome Consortium (TIGMIC)"/>
            <person name="Jia N."/>
            <person name="Wang J."/>
            <person name="Shi W."/>
            <person name="Du L."/>
            <person name="Sun Y."/>
            <person name="Zhan W."/>
            <person name="Jiang J.F."/>
            <person name="Wang Q."/>
            <person name="Zhang B."/>
            <person name="Ji P."/>
            <person name="Bell-Sakyi L."/>
            <person name="Cui X.M."/>
            <person name="Yuan T.T."/>
            <person name="Jiang B.G."/>
            <person name="Yang W.F."/>
            <person name="Lam T.T."/>
            <person name="Chang Q.C."/>
            <person name="Ding S.J."/>
            <person name="Wang X.J."/>
            <person name="Zhu J.G."/>
            <person name="Ruan X.D."/>
            <person name="Zhao L."/>
            <person name="Wei J.T."/>
            <person name="Ye R.Z."/>
            <person name="Que T.C."/>
            <person name="Du C.H."/>
            <person name="Zhou Y.H."/>
            <person name="Cheng J.X."/>
            <person name="Dai P.F."/>
            <person name="Guo W.B."/>
            <person name="Han X.H."/>
            <person name="Huang E.J."/>
            <person name="Li L.F."/>
            <person name="Wei W."/>
            <person name="Gao Y.C."/>
            <person name="Liu J.Z."/>
            <person name="Shao H.Z."/>
            <person name="Wang X."/>
            <person name="Wang C.C."/>
            <person name="Yang T.C."/>
            <person name="Huo Q.B."/>
            <person name="Li W."/>
            <person name="Chen H.Y."/>
            <person name="Chen S.E."/>
            <person name="Zhou L.G."/>
            <person name="Ni X.B."/>
            <person name="Tian J.H."/>
            <person name="Sheng Y."/>
            <person name="Liu T."/>
            <person name="Pan Y.S."/>
            <person name="Xia L.Y."/>
            <person name="Li J."/>
            <person name="Zhao F."/>
            <person name="Cao W.C."/>
        </authorList>
    </citation>
    <scope>NUCLEOTIDE SEQUENCE [LARGE SCALE GENOMIC DNA]</scope>
    <source>
        <strain evidence="1">Iper-2018</strain>
    </source>
</reference>
<accession>A0AC60NUT6</accession>